<proteinExistence type="predicted"/>
<keyword evidence="1" id="KW-1133">Transmembrane helix</keyword>
<feature type="transmembrane region" description="Helical" evidence="1">
    <location>
        <begin position="343"/>
        <end position="362"/>
    </location>
</feature>
<evidence type="ECO:0000313" key="2">
    <source>
        <dbReference type="EMBL" id="KAA9156948.1"/>
    </source>
</evidence>
<feature type="transmembrane region" description="Helical" evidence="1">
    <location>
        <begin position="121"/>
        <end position="141"/>
    </location>
</feature>
<dbReference type="OrthoDB" id="3285172at2"/>
<dbReference type="PROSITE" id="PS51257">
    <property type="entry name" value="PROKAR_LIPOPROTEIN"/>
    <property type="match status" value="1"/>
</dbReference>
<accession>A0A5N0UYY2</accession>
<feature type="transmembrane region" description="Helical" evidence="1">
    <location>
        <begin position="171"/>
        <end position="199"/>
    </location>
</feature>
<dbReference type="RefSeq" id="WP_144748450.1">
    <property type="nucleotide sequence ID" value="NZ_VMNW02000045.1"/>
</dbReference>
<dbReference type="AlphaFoldDB" id="A0A5N0UYY2"/>
<name>A0A5N0UYY2_9PSEU</name>
<protein>
    <submittedName>
        <fullName evidence="2">Uncharacterized protein</fullName>
    </submittedName>
</protein>
<feature type="transmembrane region" description="Helical" evidence="1">
    <location>
        <begin position="258"/>
        <end position="283"/>
    </location>
</feature>
<dbReference type="EMBL" id="VMNW02000045">
    <property type="protein sequence ID" value="KAA9156948.1"/>
    <property type="molecule type" value="Genomic_DNA"/>
</dbReference>
<feature type="transmembrane region" description="Helical" evidence="1">
    <location>
        <begin position="368"/>
        <end position="389"/>
    </location>
</feature>
<feature type="transmembrane region" description="Helical" evidence="1">
    <location>
        <begin position="315"/>
        <end position="336"/>
    </location>
</feature>
<evidence type="ECO:0000256" key="1">
    <source>
        <dbReference type="SAM" id="Phobius"/>
    </source>
</evidence>
<dbReference type="Proteomes" id="UP000319769">
    <property type="component" value="Unassembled WGS sequence"/>
</dbReference>
<keyword evidence="1" id="KW-0812">Transmembrane</keyword>
<feature type="transmembrane region" description="Helical" evidence="1">
    <location>
        <begin position="396"/>
        <end position="413"/>
    </location>
</feature>
<gene>
    <name evidence="2" type="ORF">FPZ12_026390</name>
</gene>
<organism evidence="2 3">
    <name type="scientific">Amycolatopsis acidicola</name>
    <dbReference type="NCBI Taxonomy" id="2596893"/>
    <lineage>
        <taxon>Bacteria</taxon>
        <taxon>Bacillati</taxon>
        <taxon>Actinomycetota</taxon>
        <taxon>Actinomycetes</taxon>
        <taxon>Pseudonocardiales</taxon>
        <taxon>Pseudonocardiaceae</taxon>
        <taxon>Amycolatopsis</taxon>
    </lineage>
</organism>
<feature type="transmembrane region" description="Helical" evidence="1">
    <location>
        <begin position="290"/>
        <end position="309"/>
    </location>
</feature>
<evidence type="ECO:0000313" key="3">
    <source>
        <dbReference type="Proteomes" id="UP000319769"/>
    </source>
</evidence>
<feature type="transmembrane region" description="Helical" evidence="1">
    <location>
        <begin position="92"/>
        <end position="109"/>
    </location>
</feature>
<keyword evidence="1" id="KW-0472">Membrane</keyword>
<reference evidence="2" key="1">
    <citation type="submission" date="2019-09" db="EMBL/GenBank/DDBJ databases">
        <authorList>
            <person name="Teo W.F.A."/>
            <person name="Duangmal K."/>
        </authorList>
    </citation>
    <scope>NUCLEOTIDE SEQUENCE [LARGE SCALE GENOMIC DNA]</scope>
    <source>
        <strain evidence="2">K81G1</strain>
    </source>
</reference>
<keyword evidence="3" id="KW-1185">Reference proteome</keyword>
<comment type="caution">
    <text evidence="2">The sequence shown here is derived from an EMBL/GenBank/DDBJ whole genome shotgun (WGS) entry which is preliminary data.</text>
</comment>
<sequence>MLIKDAPAARRRRRRRSWLLLVPLALVAAGCSAWLGLNFDIRYVFGGLRAGPGSVFDTFVHRPLAYRLVAWVLDLGPSLVTPGNRSGLVAEALVRVEALLWVTAVCVGLRAGLRRYRPGRLPVLVSVAVWCAFALCPNWTFLEPDWAGALWATAAIGAALTPKRLSVAGPVAGLLVLLCVATKLTTAPYALMAGGVVWLLDRRRAYVVTGWSAGLVSVWLLGTWLFLPLEWQWLHDMSALVPTSPLRLGLGGMDWRGFVGSAANVLVVSPVILVIPAATVVLARVVARPRWLVCGVAAAVVLATVPVIGQGEWYLYQWVALLVFAAGLGAAAIALAPERTAAVLIPAVAGGLVSAFGLTRSMEWRASHLPHLVGECVLAAALGVAAAFLRPTTRGWLAGAMAALVVTFGAANLPSAAYSVTMAHAEDTNVSEFRDSAGLRGAFDALRARIGSGATVLYFAPGEINYLVASPTDCRYPSPVWLQRSAFLPYVTDFASYHDNVSCLDTAEDYLMVAEYWFDLPGQQDAVQARVDELYDCDRSWRATENIYICPRRT</sequence>
<feature type="transmembrane region" description="Helical" evidence="1">
    <location>
        <begin position="206"/>
        <end position="227"/>
    </location>
</feature>